<dbReference type="PANTHER" id="PTHR30290">
    <property type="entry name" value="PERIPLASMIC BINDING COMPONENT OF ABC TRANSPORTER"/>
    <property type="match status" value="1"/>
</dbReference>
<evidence type="ECO:0000256" key="3">
    <source>
        <dbReference type="ARBA" id="ARBA00022729"/>
    </source>
</evidence>
<dbReference type="Gene3D" id="3.40.190.10">
    <property type="entry name" value="Periplasmic binding protein-like II"/>
    <property type="match status" value="1"/>
</dbReference>
<comment type="similarity">
    <text evidence="1">Belongs to the bacterial solute-binding protein 5 family.</text>
</comment>
<proteinExistence type="inferred from homology"/>
<dbReference type="EMBL" id="JAGQHR010000003">
    <property type="protein sequence ID" value="MCA9726101.1"/>
    <property type="molecule type" value="Genomic_DNA"/>
</dbReference>
<dbReference type="GO" id="GO:0042597">
    <property type="term" value="C:periplasmic space"/>
    <property type="evidence" value="ECO:0007669"/>
    <property type="project" value="UniProtKB-ARBA"/>
</dbReference>
<dbReference type="GO" id="GO:1904680">
    <property type="term" value="F:peptide transmembrane transporter activity"/>
    <property type="evidence" value="ECO:0007669"/>
    <property type="project" value="TreeGrafter"/>
</dbReference>
<dbReference type="SUPFAM" id="SSF53850">
    <property type="entry name" value="Periplasmic binding protein-like II"/>
    <property type="match status" value="1"/>
</dbReference>
<reference evidence="5" key="2">
    <citation type="journal article" date="2021" name="Microbiome">
        <title>Successional dynamics and alternative stable states in a saline activated sludge microbial community over 9 years.</title>
        <authorList>
            <person name="Wang Y."/>
            <person name="Ye J."/>
            <person name="Ju F."/>
            <person name="Liu L."/>
            <person name="Boyd J.A."/>
            <person name="Deng Y."/>
            <person name="Parks D.H."/>
            <person name="Jiang X."/>
            <person name="Yin X."/>
            <person name="Woodcroft B.J."/>
            <person name="Tyson G.W."/>
            <person name="Hugenholtz P."/>
            <person name="Polz M.F."/>
            <person name="Zhang T."/>
        </authorList>
    </citation>
    <scope>NUCLEOTIDE SEQUENCE</scope>
    <source>
        <strain evidence="5">HKST-UBA01</strain>
    </source>
</reference>
<dbReference type="InterPro" id="IPR030678">
    <property type="entry name" value="Peptide/Ni-bd"/>
</dbReference>
<sequence>MTQTRLVPTRLIISLLSLTGAVWSFGCGSGGDGTPKASSETAATEHVAGDIDPEYAQAGLTAEDLGPGEPTADRFNPDKREAKPALGGRVIQHIASEPPNLNFAIENSAVIRWIHFDIHAGLLSFNPATWKYDPELAEQYWIEDTVVKKGGRGDDNANILYGTVTEDGTDYVVTSGCPYNKSTETRIPMSEVESVQKGTVFTFKIRDGVYWHDGEKYDAEDALFSWEIYGNPNVDCDEKRYAFEEIVDAEIVDPLVVRYYYGKQYFLALQTFDLSFCQLPSHLYNLLDPTNKDYDPKASLEKQGTYINENPHNIDWVGLGPYQLVKWERGQYLEAKKFDKFWNPDPAYSGYVDVLRWRHIDDDNLAFQALLNGEVDIFDRVKSEDFMGAATKDPAFTDKFYKAFTYTGSVGFTVWNTLQPQLSDPKVRTALAYAFDVKDWIRTNYEGLALPATYSAFRLGPAYNRDVKVLPYDIEKAQSLLTEAGWYDRDNNGIVDKDGKDLVIEVLMPSGNKASEKLLQKMQESYEKIGVKLTIQPYEWATFIEHLLDSDYDAANLAWVLSDIESDPYGSWHQAEADPNRRTSNYANFRDQQASDLIDQIRVELDPQKRYALEKQLHARIYELQPFLFGWNVPRKIAFNKDLRGVKLYKFDPGYRLRDMYYEEGTPGTRPMPGA</sequence>
<evidence type="ECO:0000256" key="2">
    <source>
        <dbReference type="ARBA" id="ARBA00022448"/>
    </source>
</evidence>
<dbReference type="PIRSF" id="PIRSF002741">
    <property type="entry name" value="MppA"/>
    <property type="match status" value="1"/>
</dbReference>
<evidence type="ECO:0000259" key="4">
    <source>
        <dbReference type="Pfam" id="PF00496"/>
    </source>
</evidence>
<evidence type="ECO:0000256" key="1">
    <source>
        <dbReference type="ARBA" id="ARBA00005695"/>
    </source>
</evidence>
<dbReference type="Gene3D" id="3.90.76.10">
    <property type="entry name" value="Dipeptide-binding Protein, Domain 1"/>
    <property type="match status" value="1"/>
</dbReference>
<reference evidence="5" key="1">
    <citation type="submission" date="2020-04" db="EMBL/GenBank/DDBJ databases">
        <authorList>
            <person name="Zhang T."/>
        </authorList>
    </citation>
    <scope>NUCLEOTIDE SEQUENCE</scope>
    <source>
        <strain evidence="5">HKST-UBA01</strain>
    </source>
</reference>
<accession>A0A956RM64</accession>
<dbReference type="AlphaFoldDB" id="A0A956RM64"/>
<comment type="caution">
    <text evidence="5">The sequence shown here is derived from an EMBL/GenBank/DDBJ whole genome shotgun (WGS) entry which is preliminary data.</text>
</comment>
<evidence type="ECO:0000313" key="5">
    <source>
        <dbReference type="EMBL" id="MCA9726101.1"/>
    </source>
</evidence>
<dbReference type="GO" id="GO:0043190">
    <property type="term" value="C:ATP-binding cassette (ABC) transporter complex"/>
    <property type="evidence" value="ECO:0007669"/>
    <property type="project" value="InterPro"/>
</dbReference>
<dbReference type="Gene3D" id="3.10.105.10">
    <property type="entry name" value="Dipeptide-binding Protein, Domain 3"/>
    <property type="match status" value="1"/>
</dbReference>
<feature type="domain" description="Solute-binding protein family 5" evidence="4">
    <location>
        <begin position="193"/>
        <end position="572"/>
    </location>
</feature>
<name>A0A956RM64_UNCEI</name>
<keyword evidence="3" id="KW-0732">Signal</keyword>
<evidence type="ECO:0000313" key="6">
    <source>
        <dbReference type="Proteomes" id="UP000697710"/>
    </source>
</evidence>
<organism evidence="5 6">
    <name type="scientific">Eiseniibacteriota bacterium</name>
    <dbReference type="NCBI Taxonomy" id="2212470"/>
    <lineage>
        <taxon>Bacteria</taxon>
        <taxon>Candidatus Eiseniibacteriota</taxon>
    </lineage>
</organism>
<dbReference type="PANTHER" id="PTHR30290:SF9">
    <property type="entry name" value="OLIGOPEPTIDE-BINDING PROTEIN APPA"/>
    <property type="match status" value="1"/>
</dbReference>
<dbReference type="GO" id="GO:0015833">
    <property type="term" value="P:peptide transport"/>
    <property type="evidence" value="ECO:0007669"/>
    <property type="project" value="TreeGrafter"/>
</dbReference>
<protein>
    <recommendedName>
        <fullName evidence="4">Solute-binding protein family 5 domain-containing protein</fullName>
    </recommendedName>
</protein>
<dbReference type="InterPro" id="IPR000914">
    <property type="entry name" value="SBP_5_dom"/>
</dbReference>
<gene>
    <name evidence="5" type="ORF">KC729_00355</name>
</gene>
<dbReference type="InterPro" id="IPR039424">
    <property type="entry name" value="SBP_5"/>
</dbReference>
<keyword evidence="2" id="KW-0813">Transport</keyword>
<dbReference type="Proteomes" id="UP000697710">
    <property type="component" value="Unassembled WGS sequence"/>
</dbReference>
<dbReference type="Pfam" id="PF00496">
    <property type="entry name" value="SBP_bac_5"/>
    <property type="match status" value="1"/>
</dbReference>
<dbReference type="PROSITE" id="PS51257">
    <property type="entry name" value="PROKAR_LIPOPROTEIN"/>
    <property type="match status" value="1"/>
</dbReference>